<feature type="repeat" description="ANK" evidence="3">
    <location>
        <begin position="250"/>
        <end position="282"/>
    </location>
</feature>
<keyword evidence="1" id="KW-0677">Repeat</keyword>
<dbReference type="PROSITE" id="PS50297">
    <property type="entry name" value="ANK_REP_REGION"/>
    <property type="match status" value="3"/>
</dbReference>
<dbReference type="OrthoDB" id="4772757at2759"/>
<evidence type="ECO:0008006" key="6">
    <source>
        <dbReference type="Google" id="ProtNLM"/>
    </source>
</evidence>
<keyword evidence="5" id="KW-1185">Reference proteome</keyword>
<gene>
    <name evidence="4" type="ORF">APUU_20914A</name>
</gene>
<reference evidence="4" key="1">
    <citation type="submission" date="2021-01" db="EMBL/GenBank/DDBJ databases">
        <authorList>
            <consortium name="Aspergillus puulaauensis MK2 genome sequencing consortium"/>
            <person name="Kazuki M."/>
            <person name="Futagami T."/>
        </authorList>
    </citation>
    <scope>NUCLEOTIDE SEQUENCE</scope>
    <source>
        <strain evidence="4">MK2</strain>
    </source>
</reference>
<feature type="repeat" description="ANK" evidence="3">
    <location>
        <begin position="422"/>
        <end position="455"/>
    </location>
</feature>
<dbReference type="Pfam" id="PF12796">
    <property type="entry name" value="Ank_2"/>
    <property type="match status" value="2"/>
</dbReference>
<feature type="repeat" description="ANK" evidence="3">
    <location>
        <begin position="313"/>
        <end position="345"/>
    </location>
</feature>
<evidence type="ECO:0000256" key="1">
    <source>
        <dbReference type="ARBA" id="ARBA00022737"/>
    </source>
</evidence>
<reference evidence="4" key="2">
    <citation type="submission" date="2021-02" db="EMBL/GenBank/DDBJ databases">
        <title>Aspergillus puulaauensis MK2 genome sequence.</title>
        <authorList>
            <person name="Futagami T."/>
            <person name="Mori K."/>
            <person name="Kadooka C."/>
            <person name="Tanaka T."/>
        </authorList>
    </citation>
    <scope>NUCLEOTIDE SEQUENCE</scope>
    <source>
        <strain evidence="4">MK2</strain>
    </source>
</reference>
<organism evidence="4 5">
    <name type="scientific">Aspergillus puulaauensis</name>
    <dbReference type="NCBI Taxonomy" id="1220207"/>
    <lineage>
        <taxon>Eukaryota</taxon>
        <taxon>Fungi</taxon>
        <taxon>Dikarya</taxon>
        <taxon>Ascomycota</taxon>
        <taxon>Pezizomycotina</taxon>
        <taxon>Eurotiomycetes</taxon>
        <taxon>Eurotiomycetidae</taxon>
        <taxon>Eurotiales</taxon>
        <taxon>Aspergillaceae</taxon>
        <taxon>Aspergillus</taxon>
    </lineage>
</organism>
<name>A0A7R7XFD6_9EURO</name>
<dbReference type="AlphaFoldDB" id="A0A7R7XFD6"/>
<dbReference type="InterPro" id="IPR002110">
    <property type="entry name" value="Ankyrin_rpt"/>
</dbReference>
<dbReference type="PROSITE" id="PS50088">
    <property type="entry name" value="ANK_REPEAT"/>
    <property type="match status" value="7"/>
</dbReference>
<dbReference type="GeneID" id="64970487"/>
<dbReference type="Proteomes" id="UP000654913">
    <property type="component" value="Chromosome 2"/>
</dbReference>
<feature type="repeat" description="ANK" evidence="3">
    <location>
        <begin position="456"/>
        <end position="489"/>
    </location>
</feature>
<dbReference type="PANTHER" id="PTHR24189:SF50">
    <property type="entry name" value="ANKYRIN REPEAT AND SOCS BOX PROTEIN 2"/>
    <property type="match status" value="1"/>
</dbReference>
<sequence length="516" mass="56713">MLDSSKGLAELTKSKKNPTVQFIHESVRDFLRDEGLSNLEFGSIAPGPSHDVLKACCLNYVNIDLSSRLPHSQDLPQAKTHEASRLVEAISRSYPFLEYAVQNVFHHANIAAEHGILQEPFLAEFPTGTWILKNNVFEKHQVRRYSSSADRVYILAEHNWSKLLTTECSMGSPIVDSGQRYGHPLYAALIGGGDEAAFVLLTLDTSLRSDLDQKQVKGVPLLSFATKNGFLATVKLLLELGASVDYKDEDDKTPLCHAAESGHEGIVKILLEHKAETDLSDKDKRTPLSHASTPEVIRLLLKSGADPESRDSLGQTPLFHAVLSLSIPRIDLLLDSGAALESRDDRGRTALSCAAERHLGEETIKVLLDRGADKESRDYKGRTPLSVAVGRTPLSHGVQHLGHGTVKLLLDRGTDIESTDKSGKTPLFYASGNRYWTIPFWLLLDRGANVGSRDCSGGTVLHMASRYIGNEDLLLELVKIGADFEARDNDGRRPIDIARPTNFERVIAAFERAGAK</sequence>
<accession>A0A7R7XFD6</accession>
<evidence type="ECO:0000256" key="3">
    <source>
        <dbReference type="PROSITE-ProRule" id="PRU00023"/>
    </source>
</evidence>
<evidence type="ECO:0000313" key="4">
    <source>
        <dbReference type="EMBL" id="BCS20482.1"/>
    </source>
</evidence>
<dbReference type="InterPro" id="IPR036770">
    <property type="entry name" value="Ankyrin_rpt-contain_sf"/>
</dbReference>
<evidence type="ECO:0000256" key="2">
    <source>
        <dbReference type="ARBA" id="ARBA00023043"/>
    </source>
</evidence>
<feature type="repeat" description="ANK" evidence="3">
    <location>
        <begin position="380"/>
        <end position="421"/>
    </location>
</feature>
<evidence type="ECO:0000313" key="5">
    <source>
        <dbReference type="Proteomes" id="UP000654913"/>
    </source>
</evidence>
<proteinExistence type="predicted"/>
<dbReference type="PANTHER" id="PTHR24189">
    <property type="entry name" value="MYOTROPHIN"/>
    <property type="match status" value="1"/>
</dbReference>
<dbReference type="InterPro" id="IPR050745">
    <property type="entry name" value="Multifunctional_regulatory"/>
</dbReference>
<feature type="repeat" description="ANK" evidence="3">
    <location>
        <begin position="217"/>
        <end position="249"/>
    </location>
</feature>
<feature type="repeat" description="ANK" evidence="3">
    <location>
        <begin position="346"/>
        <end position="379"/>
    </location>
</feature>
<dbReference type="EMBL" id="AP024444">
    <property type="protein sequence ID" value="BCS20482.1"/>
    <property type="molecule type" value="Genomic_DNA"/>
</dbReference>
<protein>
    <recommendedName>
        <fullName evidence="6">Ankyrin repeat-containing domain protein</fullName>
    </recommendedName>
</protein>
<dbReference type="SMART" id="SM00248">
    <property type="entry name" value="ANK"/>
    <property type="match status" value="8"/>
</dbReference>
<dbReference type="Gene3D" id="1.25.40.20">
    <property type="entry name" value="Ankyrin repeat-containing domain"/>
    <property type="match status" value="1"/>
</dbReference>
<dbReference type="SUPFAM" id="SSF48403">
    <property type="entry name" value="Ankyrin repeat"/>
    <property type="match status" value="1"/>
</dbReference>
<dbReference type="Pfam" id="PF00023">
    <property type="entry name" value="Ank"/>
    <property type="match status" value="1"/>
</dbReference>
<dbReference type="RefSeq" id="XP_041552676.1">
    <property type="nucleotide sequence ID" value="XM_041699609.1"/>
</dbReference>
<keyword evidence="2 3" id="KW-0040">ANK repeat</keyword>
<dbReference type="KEGG" id="apuu:APUU_20914A"/>